<evidence type="ECO:0000313" key="4">
    <source>
        <dbReference type="EMBL" id="KAA5421374.1"/>
    </source>
</evidence>
<name>A0A0P0GJH4_9BACE</name>
<evidence type="ECO:0000313" key="3">
    <source>
        <dbReference type="EMBL" id="KAA5420894.1"/>
    </source>
</evidence>
<dbReference type="KEGG" id="bcel:BcellWH2_02897"/>
<dbReference type="Proteomes" id="UP000482653">
    <property type="component" value="Unassembled WGS sequence"/>
</dbReference>
<dbReference type="GeneID" id="66305773"/>
<dbReference type="EMBL" id="VVYW01000027">
    <property type="protein sequence ID" value="KAA5403603.1"/>
    <property type="molecule type" value="Genomic_DNA"/>
</dbReference>
<reference evidence="1 5" key="1">
    <citation type="journal article" date="2015" name="Science">
        <title>Genetic determinants of in vivo fitness and diet responsiveness in multiple human gut Bacteroides.</title>
        <authorList>
            <person name="Wu M."/>
            <person name="McNulty N.P."/>
            <person name="Rodionov D.A."/>
            <person name="Khoroshkin M.S."/>
            <person name="Griffin N.W."/>
            <person name="Cheng J."/>
            <person name="Latreille P."/>
            <person name="Kerstetter R.A."/>
            <person name="Terrapon N."/>
            <person name="Henrissat B."/>
            <person name="Osterman A.L."/>
            <person name="Gordon J.I."/>
        </authorList>
    </citation>
    <scope>NUCLEOTIDE SEQUENCE [LARGE SCALE GENOMIC DNA]</scope>
    <source>
        <strain evidence="1 5">WH2</strain>
    </source>
</reference>
<evidence type="ECO:0000313" key="8">
    <source>
        <dbReference type="Proteomes" id="UP000482653"/>
    </source>
</evidence>
<dbReference type="RefSeq" id="WP_007211503.1">
    <property type="nucleotide sequence ID" value="NZ_CABMLT010000003.1"/>
</dbReference>
<evidence type="ECO:0000313" key="2">
    <source>
        <dbReference type="EMBL" id="KAA5403603.1"/>
    </source>
</evidence>
<dbReference type="EMBL" id="VVYX01000005">
    <property type="protein sequence ID" value="KAA5421374.1"/>
    <property type="molecule type" value="Genomic_DNA"/>
</dbReference>
<dbReference type="PATRIC" id="fig|246787.4.peg.2994"/>
<dbReference type="EMBL" id="VVYV01000009">
    <property type="protein sequence ID" value="KAA5420894.1"/>
    <property type="molecule type" value="Genomic_DNA"/>
</dbReference>
<dbReference type="STRING" id="246787.BcellWH2_02897"/>
<organism evidence="1 5">
    <name type="scientific">Bacteroides cellulosilyticus</name>
    <dbReference type="NCBI Taxonomy" id="246787"/>
    <lineage>
        <taxon>Bacteria</taxon>
        <taxon>Pseudomonadati</taxon>
        <taxon>Bacteroidota</taxon>
        <taxon>Bacteroidia</taxon>
        <taxon>Bacteroidales</taxon>
        <taxon>Bacteroidaceae</taxon>
        <taxon>Bacteroides</taxon>
    </lineage>
</organism>
<evidence type="ECO:0000313" key="1">
    <source>
        <dbReference type="EMBL" id="ALJ60136.1"/>
    </source>
</evidence>
<reference evidence="6 7" key="2">
    <citation type="journal article" date="2019" name="Nat. Med.">
        <title>A library of human gut bacterial isolates paired with longitudinal multiomics data enables mechanistic microbiome research.</title>
        <authorList>
            <person name="Poyet M."/>
            <person name="Groussin M."/>
            <person name="Gibbons S.M."/>
            <person name="Avila-Pacheco J."/>
            <person name="Jiang X."/>
            <person name="Kearney S.M."/>
            <person name="Perrotta A.R."/>
            <person name="Berdy B."/>
            <person name="Zhao S."/>
            <person name="Lieberman T.D."/>
            <person name="Swanson P.K."/>
            <person name="Smith M."/>
            <person name="Roesemann S."/>
            <person name="Alexander J.E."/>
            <person name="Rich S.A."/>
            <person name="Livny J."/>
            <person name="Vlamakis H."/>
            <person name="Clish C."/>
            <person name="Bullock K."/>
            <person name="Deik A."/>
            <person name="Scott J."/>
            <person name="Pierce K.A."/>
            <person name="Xavier R.J."/>
            <person name="Alm E.J."/>
        </authorList>
    </citation>
    <scope>NUCLEOTIDE SEQUENCE [LARGE SCALE GENOMIC DNA]</scope>
    <source>
        <strain evidence="3 7">BIOML-A6</strain>
        <strain evidence="2 6">BIOML-A7</strain>
        <strain evidence="4 8">BIOML-A8</strain>
    </source>
</reference>
<gene>
    <name evidence="1" type="ORF">BcellWH2_02897</name>
    <name evidence="3" type="ORF">F2Y81_07810</name>
    <name evidence="2" type="ORF">F2Y86_23695</name>
    <name evidence="4" type="ORF">F2Y87_05380</name>
</gene>
<evidence type="ECO:0000313" key="5">
    <source>
        <dbReference type="Proteomes" id="UP000061809"/>
    </source>
</evidence>
<dbReference type="Proteomes" id="UP000448877">
    <property type="component" value="Unassembled WGS sequence"/>
</dbReference>
<dbReference type="Proteomes" id="UP000325055">
    <property type="component" value="Unassembled WGS sequence"/>
</dbReference>
<dbReference type="AlphaFoldDB" id="A0A0P0GJH4"/>
<evidence type="ECO:0000313" key="7">
    <source>
        <dbReference type="Proteomes" id="UP000448877"/>
    </source>
</evidence>
<accession>A0A0P0GJH4</accession>
<dbReference type="EMBL" id="CP012801">
    <property type="protein sequence ID" value="ALJ60136.1"/>
    <property type="molecule type" value="Genomic_DNA"/>
</dbReference>
<evidence type="ECO:0000313" key="6">
    <source>
        <dbReference type="Proteomes" id="UP000325055"/>
    </source>
</evidence>
<dbReference type="Proteomes" id="UP000061809">
    <property type="component" value="Chromosome"/>
</dbReference>
<proteinExistence type="predicted"/>
<sequence length="97" mass="11404">MKDLGWVQKNLIPHLIDYTIECNYYSEGDFGSLYAITFESSQKGGYIHFWGSGWFGVDVYDYEKDEEVLNVLLEDNEIEEQDQLLEKLKKILLPDME</sequence>
<protein>
    <submittedName>
        <fullName evidence="1">Uncharacterized protein</fullName>
    </submittedName>
</protein>